<gene>
    <name evidence="1" type="ORF">COX53_03115</name>
</gene>
<protein>
    <recommendedName>
        <fullName evidence="3">PilN domain-containing protein</fullName>
    </recommendedName>
</protein>
<organism evidence="1 2">
    <name type="scientific">candidate division WWE3 bacterium CG23_combo_of_CG06-09_8_20_14_all_40_14</name>
    <dbReference type="NCBI Taxonomy" id="1975095"/>
    <lineage>
        <taxon>Bacteria</taxon>
        <taxon>Katanobacteria</taxon>
    </lineage>
</organism>
<evidence type="ECO:0000313" key="2">
    <source>
        <dbReference type="Proteomes" id="UP000231388"/>
    </source>
</evidence>
<evidence type="ECO:0000313" key="1">
    <source>
        <dbReference type="EMBL" id="PIP04320.1"/>
    </source>
</evidence>
<dbReference type="Proteomes" id="UP000231388">
    <property type="component" value="Unassembled WGS sequence"/>
</dbReference>
<accession>A0A2G9XBF9</accession>
<sequence>MDDINLLPKKEFENLPVKEKFLSWTVKYGRVIVISFQAIVTALLFYKLHLYNNFSDATEIIEGKIAILQSQNQTEVQIKDVQQRVSALKKAKKDGFSTSGYIEIIERDIPKNIQLTTLIFEKDLIKFTAHSPDLYSFGVLIEQLSEDESVKNVTLLGAQFNKERNEFSLDIEITIKRL</sequence>
<comment type="caution">
    <text evidence="1">The sequence shown here is derived from an EMBL/GenBank/DDBJ whole genome shotgun (WGS) entry which is preliminary data.</text>
</comment>
<dbReference type="AlphaFoldDB" id="A0A2G9XBF9"/>
<proteinExistence type="predicted"/>
<reference evidence="1 2" key="1">
    <citation type="submission" date="2017-09" db="EMBL/GenBank/DDBJ databases">
        <title>Depth-based differentiation of microbial function through sediment-hosted aquifers and enrichment of novel symbionts in the deep terrestrial subsurface.</title>
        <authorList>
            <person name="Probst A.J."/>
            <person name="Ladd B."/>
            <person name="Jarett J.K."/>
            <person name="Geller-Mcgrath D.E."/>
            <person name="Sieber C.M."/>
            <person name="Emerson J.B."/>
            <person name="Anantharaman K."/>
            <person name="Thomas B.C."/>
            <person name="Malmstrom R."/>
            <person name="Stieglmeier M."/>
            <person name="Klingl A."/>
            <person name="Woyke T."/>
            <person name="Ryan C.M."/>
            <person name="Banfield J.F."/>
        </authorList>
    </citation>
    <scope>NUCLEOTIDE SEQUENCE [LARGE SCALE GENOMIC DNA]</scope>
    <source>
        <strain evidence="1">CG23_combo_of_CG06-09_8_20_14_all_40_14</strain>
    </source>
</reference>
<name>A0A2G9XBF9_UNCKA</name>
<dbReference type="EMBL" id="PCQY01000036">
    <property type="protein sequence ID" value="PIP04320.1"/>
    <property type="molecule type" value="Genomic_DNA"/>
</dbReference>
<evidence type="ECO:0008006" key="3">
    <source>
        <dbReference type="Google" id="ProtNLM"/>
    </source>
</evidence>